<dbReference type="InterPro" id="IPR050336">
    <property type="entry name" value="Chromosome_partition/occlusion"/>
</dbReference>
<evidence type="ECO:0000256" key="1">
    <source>
        <dbReference type="ARBA" id="ARBA00022829"/>
    </source>
</evidence>
<dbReference type="SMART" id="SM00470">
    <property type="entry name" value="ParB"/>
    <property type="match status" value="1"/>
</dbReference>
<dbReference type="Gene3D" id="1.10.10.2830">
    <property type="match status" value="1"/>
</dbReference>
<proteinExistence type="predicted"/>
<comment type="caution">
    <text evidence="3">The sequence shown here is derived from an EMBL/GenBank/DDBJ whole genome shotgun (WGS) entry which is preliminary data.</text>
</comment>
<dbReference type="EMBL" id="BARW01026290">
    <property type="protein sequence ID" value="GAJ16151.1"/>
    <property type="molecule type" value="Genomic_DNA"/>
</dbReference>
<dbReference type="GO" id="GO:0005694">
    <property type="term" value="C:chromosome"/>
    <property type="evidence" value="ECO:0007669"/>
    <property type="project" value="TreeGrafter"/>
</dbReference>
<dbReference type="InterPro" id="IPR003115">
    <property type="entry name" value="ParB_N"/>
</dbReference>
<dbReference type="AlphaFoldDB" id="X1VKL7"/>
<dbReference type="InterPro" id="IPR041468">
    <property type="entry name" value="HTH_ParB/Spo0J"/>
</dbReference>
<sequence length="194" mass="21860">MKLIRINPSQIKVPELRVRARFDAEILLQFKSSIKEAGIVAPVIVCQTGTELVLVDGAHRIEEALELGLKQIDAVVFEGDMVDVLTKNLFLDQMRGKTPVSEMVKVIGALYTEYNQDPDQIREKTGLSRDYIEKLVKISEASPAVQSALDEGVIGVGHAFELCRLPYAIQQEEIIAKHHVWRFTVKELHEQIDQ</sequence>
<name>X1VKL7_9ZZZZ</name>
<dbReference type="Pfam" id="PF02195">
    <property type="entry name" value="ParB_N"/>
    <property type="match status" value="1"/>
</dbReference>
<feature type="non-terminal residue" evidence="3">
    <location>
        <position position="194"/>
    </location>
</feature>
<accession>X1VKL7</accession>
<dbReference type="PANTHER" id="PTHR33375:SF1">
    <property type="entry name" value="CHROMOSOME-PARTITIONING PROTEIN PARB-RELATED"/>
    <property type="match status" value="1"/>
</dbReference>
<dbReference type="PANTHER" id="PTHR33375">
    <property type="entry name" value="CHROMOSOME-PARTITIONING PROTEIN PARB-RELATED"/>
    <property type="match status" value="1"/>
</dbReference>
<organism evidence="3">
    <name type="scientific">marine sediment metagenome</name>
    <dbReference type="NCBI Taxonomy" id="412755"/>
    <lineage>
        <taxon>unclassified sequences</taxon>
        <taxon>metagenomes</taxon>
        <taxon>ecological metagenomes</taxon>
    </lineage>
</organism>
<reference evidence="3" key="1">
    <citation type="journal article" date="2014" name="Front. Microbiol.">
        <title>High frequency of phylogenetically diverse reductive dehalogenase-homologous genes in deep subseafloor sedimentary metagenomes.</title>
        <authorList>
            <person name="Kawai M."/>
            <person name="Futagami T."/>
            <person name="Toyoda A."/>
            <person name="Takaki Y."/>
            <person name="Nishi S."/>
            <person name="Hori S."/>
            <person name="Arai W."/>
            <person name="Tsubouchi T."/>
            <person name="Morono Y."/>
            <person name="Uchiyama I."/>
            <person name="Ito T."/>
            <person name="Fujiyama A."/>
            <person name="Inagaki F."/>
            <person name="Takami H."/>
        </authorList>
    </citation>
    <scope>NUCLEOTIDE SEQUENCE</scope>
    <source>
        <strain evidence="3">Expedition CK06-06</strain>
    </source>
</reference>
<keyword evidence="1" id="KW-0159">Chromosome partition</keyword>
<evidence type="ECO:0000259" key="2">
    <source>
        <dbReference type="SMART" id="SM00470"/>
    </source>
</evidence>
<protein>
    <recommendedName>
        <fullName evidence="2">ParB-like N-terminal domain-containing protein</fullName>
    </recommendedName>
</protein>
<dbReference type="InterPro" id="IPR036086">
    <property type="entry name" value="ParB/Sulfiredoxin_sf"/>
</dbReference>
<dbReference type="Gene3D" id="3.90.1530.10">
    <property type="entry name" value="Conserved hypothetical protein from pyrococcus furiosus pfu- 392566-001, ParB domain"/>
    <property type="match status" value="1"/>
</dbReference>
<dbReference type="Pfam" id="PF17762">
    <property type="entry name" value="HTH_ParB"/>
    <property type="match status" value="1"/>
</dbReference>
<gene>
    <name evidence="3" type="ORF">S12H4_42907</name>
</gene>
<dbReference type="GO" id="GO:0007059">
    <property type="term" value="P:chromosome segregation"/>
    <property type="evidence" value="ECO:0007669"/>
    <property type="project" value="UniProtKB-KW"/>
</dbReference>
<dbReference type="SUPFAM" id="SSF110849">
    <property type="entry name" value="ParB/Sulfiredoxin"/>
    <property type="match status" value="1"/>
</dbReference>
<feature type="domain" description="ParB-like N-terminal" evidence="2">
    <location>
        <begin position="4"/>
        <end position="89"/>
    </location>
</feature>
<evidence type="ECO:0000313" key="3">
    <source>
        <dbReference type="EMBL" id="GAJ16151.1"/>
    </source>
</evidence>